<keyword evidence="3" id="KW-1185">Reference proteome</keyword>
<feature type="region of interest" description="Disordered" evidence="1">
    <location>
        <begin position="100"/>
        <end position="123"/>
    </location>
</feature>
<dbReference type="EMBL" id="KI394485">
    <property type="protein sequence ID" value="ERN02862.1"/>
    <property type="molecule type" value="Genomic_DNA"/>
</dbReference>
<protein>
    <submittedName>
        <fullName evidence="2">Uncharacterized protein</fullName>
    </submittedName>
</protein>
<evidence type="ECO:0000313" key="3">
    <source>
        <dbReference type="Proteomes" id="UP000017836"/>
    </source>
</evidence>
<reference evidence="3" key="1">
    <citation type="journal article" date="2013" name="Science">
        <title>The Amborella genome and the evolution of flowering plants.</title>
        <authorList>
            <consortium name="Amborella Genome Project"/>
        </authorList>
    </citation>
    <scope>NUCLEOTIDE SEQUENCE [LARGE SCALE GENOMIC DNA]</scope>
</reference>
<dbReference type="Proteomes" id="UP000017836">
    <property type="component" value="Unassembled WGS sequence"/>
</dbReference>
<dbReference type="Gramene" id="ERN02862">
    <property type="protein sequence ID" value="ERN02862"/>
    <property type="gene ID" value="AMTR_s00086p00180480"/>
</dbReference>
<feature type="compositionally biased region" description="Basic and acidic residues" evidence="1">
    <location>
        <begin position="100"/>
        <end position="113"/>
    </location>
</feature>
<evidence type="ECO:0000313" key="2">
    <source>
        <dbReference type="EMBL" id="ERN02862.1"/>
    </source>
</evidence>
<dbReference type="AlphaFoldDB" id="W1NZ33"/>
<evidence type="ECO:0000256" key="1">
    <source>
        <dbReference type="SAM" id="MobiDB-lite"/>
    </source>
</evidence>
<organism evidence="2 3">
    <name type="scientific">Amborella trichopoda</name>
    <dbReference type="NCBI Taxonomy" id="13333"/>
    <lineage>
        <taxon>Eukaryota</taxon>
        <taxon>Viridiplantae</taxon>
        <taxon>Streptophyta</taxon>
        <taxon>Embryophyta</taxon>
        <taxon>Tracheophyta</taxon>
        <taxon>Spermatophyta</taxon>
        <taxon>Magnoliopsida</taxon>
        <taxon>Amborellales</taxon>
        <taxon>Amborellaceae</taxon>
        <taxon>Amborella</taxon>
    </lineage>
</organism>
<accession>W1NZ33</accession>
<name>W1NZ33_AMBTC</name>
<proteinExistence type="predicted"/>
<gene>
    <name evidence="2" type="ORF">AMTR_s00086p00180480</name>
</gene>
<sequence>MREEGQEGNKKGEMTEPASRCRLKIDKGFEGDRGNKGDAIFALRCGFVPGMSERVSWVSWARTQVWPGLRNERGERREEKCRVKEPRLLLGTALSICVKQGEREESKKRREGEQSWGRCQVRP</sequence>
<dbReference type="HOGENOM" id="CLU_2018314_0_0_1"/>